<name>A0ABS6XFA6_9BACT</name>
<dbReference type="RefSeq" id="WP_199111336.1">
    <property type="nucleotide sequence ID" value="NZ_JAHWXQ010000005.1"/>
</dbReference>
<comment type="caution">
    <text evidence="1">The sequence shown here is derived from an EMBL/GenBank/DDBJ whole genome shotgun (WGS) entry which is preliminary data.</text>
</comment>
<evidence type="ECO:0000313" key="1">
    <source>
        <dbReference type="EMBL" id="MBW3366587.1"/>
    </source>
</evidence>
<accession>A0ABS6XFA6</accession>
<sequence>MEIAKERSVAGIKEKDESKTLQGKKLRMETFTYIPEEYYGCGCSLFLTEQDEKADIHIYRDAGDIAMIVLNGKIHRMEYKGELNGVTTYSNDSIKVERVHAKAIESTEMEETVDVEGVLTITKGKDKLEKKYIGYCGC</sequence>
<organism evidence="1 2">
    <name type="scientific">Pontibacter populi</name>
    <dbReference type="NCBI Taxonomy" id="890055"/>
    <lineage>
        <taxon>Bacteria</taxon>
        <taxon>Pseudomonadati</taxon>
        <taxon>Bacteroidota</taxon>
        <taxon>Cytophagia</taxon>
        <taxon>Cytophagales</taxon>
        <taxon>Hymenobacteraceae</taxon>
        <taxon>Pontibacter</taxon>
    </lineage>
</organism>
<proteinExistence type="predicted"/>
<gene>
    <name evidence="1" type="ORF">KYK27_16120</name>
</gene>
<dbReference type="Proteomes" id="UP000774935">
    <property type="component" value="Unassembled WGS sequence"/>
</dbReference>
<keyword evidence="2" id="KW-1185">Reference proteome</keyword>
<evidence type="ECO:0000313" key="2">
    <source>
        <dbReference type="Proteomes" id="UP000774935"/>
    </source>
</evidence>
<reference evidence="1 2" key="1">
    <citation type="submission" date="2021-07" db="EMBL/GenBank/DDBJ databases">
        <authorList>
            <person name="Kim M.K."/>
        </authorList>
    </citation>
    <scope>NUCLEOTIDE SEQUENCE [LARGE SCALE GENOMIC DNA]</scope>
    <source>
        <strain evidence="1 2">HLY7-15</strain>
    </source>
</reference>
<protein>
    <submittedName>
        <fullName evidence="1">Uncharacterized protein</fullName>
    </submittedName>
</protein>
<dbReference type="EMBL" id="JAHWXQ010000005">
    <property type="protein sequence ID" value="MBW3366587.1"/>
    <property type="molecule type" value="Genomic_DNA"/>
</dbReference>